<keyword evidence="1" id="KW-0378">Hydrolase</keyword>
<evidence type="ECO:0000313" key="2">
    <source>
        <dbReference type="Proteomes" id="UP001140087"/>
    </source>
</evidence>
<protein>
    <submittedName>
        <fullName evidence="1">Protein phosphatase 2C 2</fullName>
        <ecNumber evidence="1">3.1.3.16</ecNumber>
    </submittedName>
</protein>
<proteinExistence type="predicted"/>
<dbReference type="EC" id="3.1.3.16" evidence="1"/>
<keyword evidence="2" id="KW-1185">Reference proteome</keyword>
<gene>
    <name evidence="1" type="primary">PTC2</name>
    <name evidence="1" type="ORF">H4R21_004022</name>
</gene>
<dbReference type="Proteomes" id="UP001140087">
    <property type="component" value="Unassembled WGS sequence"/>
</dbReference>
<sequence length="352" mass="37524">MEDAHTTILKLGADGESAFFAVYDGHGGQATAKFSGARLHEFIVATDEYRAGKFDEAIKAGFLAADRELRESPEMAADSSGCTAVGVLVTKDGRLFCGNAGDSRCIISTGGRAVALSHDHKPMDEEEFNRIVGAGGFVEFGRVNGNLALSRAIGDYEFKNNSTLPAEKQIVTAYPDVISRAPSPEDEFIVVACDGIWDCMTNEQVVQFVHAKITEGRKLDQICEDIMDRCLASESELGGVGCDNMTIVIVGLLNGKSEAEWYEHVKAIAEASGQKSSPKIDRPGLDPEDEESKDIIKAILSRAHHVDDESDPDDADDDVAGPTSRIVEIDEDADVDAAAAAAADAAAKPADN</sequence>
<organism evidence="1 2">
    <name type="scientific">Coemansia helicoidea</name>
    <dbReference type="NCBI Taxonomy" id="1286919"/>
    <lineage>
        <taxon>Eukaryota</taxon>
        <taxon>Fungi</taxon>
        <taxon>Fungi incertae sedis</taxon>
        <taxon>Zoopagomycota</taxon>
        <taxon>Kickxellomycotina</taxon>
        <taxon>Kickxellomycetes</taxon>
        <taxon>Kickxellales</taxon>
        <taxon>Kickxellaceae</taxon>
        <taxon>Coemansia</taxon>
    </lineage>
</organism>
<dbReference type="EMBL" id="JANBUN010001421">
    <property type="protein sequence ID" value="KAJ2798207.1"/>
    <property type="molecule type" value="Genomic_DNA"/>
</dbReference>
<comment type="caution">
    <text evidence="1">The sequence shown here is derived from an EMBL/GenBank/DDBJ whole genome shotgun (WGS) entry which is preliminary data.</text>
</comment>
<evidence type="ECO:0000313" key="1">
    <source>
        <dbReference type="EMBL" id="KAJ2798207.1"/>
    </source>
</evidence>
<reference evidence="1" key="1">
    <citation type="submission" date="2022-07" db="EMBL/GenBank/DDBJ databases">
        <title>Phylogenomic reconstructions and comparative analyses of Kickxellomycotina fungi.</title>
        <authorList>
            <person name="Reynolds N.K."/>
            <person name="Stajich J.E."/>
            <person name="Barry K."/>
            <person name="Grigoriev I.V."/>
            <person name="Crous P."/>
            <person name="Smith M.E."/>
        </authorList>
    </citation>
    <scope>NUCLEOTIDE SEQUENCE</scope>
    <source>
        <strain evidence="1">BCRC 34780</strain>
    </source>
</reference>
<accession>A0ACC1KZ49</accession>
<name>A0ACC1KZ49_9FUNG</name>